<reference evidence="11 13" key="2">
    <citation type="submission" date="2016-10" db="EMBL/GenBank/DDBJ databases">
        <authorList>
            <person name="de Groot N.N."/>
        </authorList>
    </citation>
    <scope>NUCLEOTIDE SEQUENCE [LARGE SCALE GENOMIC DNA]</scope>
    <source>
        <strain evidence="11 13">DSM 2895</strain>
    </source>
</reference>
<dbReference type="GO" id="GO:0005283">
    <property type="term" value="F:amino acid:sodium symporter activity"/>
    <property type="evidence" value="ECO:0007669"/>
    <property type="project" value="InterPro"/>
</dbReference>
<dbReference type="PANTHER" id="PTHR30330:SF1">
    <property type="entry name" value="AMINO-ACID CARRIER PROTEIN ALST"/>
    <property type="match status" value="1"/>
</dbReference>
<feature type="transmembrane region" description="Helical" evidence="9">
    <location>
        <begin position="97"/>
        <end position="122"/>
    </location>
</feature>
<comment type="subcellular location">
    <subcellularLocation>
        <location evidence="1 9">Cell membrane</location>
        <topology evidence="1 9">Multi-pass membrane protein</topology>
    </subcellularLocation>
</comment>
<evidence type="ECO:0000313" key="13">
    <source>
        <dbReference type="Proteomes" id="UP000182836"/>
    </source>
</evidence>
<proteinExistence type="inferred from homology"/>
<keyword evidence="8 9" id="KW-0472">Membrane</keyword>
<dbReference type="STRING" id="47500.AF333_26565"/>
<organism evidence="10 12">
    <name type="scientific">Aneurinibacillus migulanus</name>
    <name type="common">Bacillus migulanus</name>
    <dbReference type="NCBI Taxonomy" id="47500"/>
    <lineage>
        <taxon>Bacteria</taxon>
        <taxon>Bacillati</taxon>
        <taxon>Bacillota</taxon>
        <taxon>Bacilli</taxon>
        <taxon>Bacillales</taxon>
        <taxon>Paenibacillaceae</taxon>
        <taxon>Aneurinibacillus group</taxon>
        <taxon>Aneurinibacillus</taxon>
    </lineage>
</organism>
<dbReference type="PRINTS" id="PR00175">
    <property type="entry name" value="NAALASMPORT"/>
</dbReference>
<dbReference type="OrthoDB" id="9804874at2"/>
<feature type="transmembrane region" description="Helical" evidence="9">
    <location>
        <begin position="184"/>
        <end position="202"/>
    </location>
</feature>
<dbReference type="RefSeq" id="WP_043065333.1">
    <property type="nucleotide sequence ID" value="NZ_BJOA01000080.1"/>
</dbReference>
<dbReference type="PROSITE" id="PS00873">
    <property type="entry name" value="NA_ALANINE_SYMP"/>
    <property type="match status" value="1"/>
</dbReference>
<gene>
    <name evidence="10" type="ORF">AF333_26565</name>
    <name evidence="11" type="ORF">SAMN04487909_12446</name>
</gene>
<evidence type="ECO:0000256" key="9">
    <source>
        <dbReference type="RuleBase" id="RU363064"/>
    </source>
</evidence>
<evidence type="ECO:0000256" key="8">
    <source>
        <dbReference type="ARBA" id="ARBA00023136"/>
    </source>
</evidence>
<evidence type="ECO:0000313" key="11">
    <source>
        <dbReference type="EMBL" id="SDJ66519.1"/>
    </source>
</evidence>
<keyword evidence="12" id="KW-1185">Reference proteome</keyword>
<dbReference type="EMBL" id="FNED01000024">
    <property type="protein sequence ID" value="SDJ66519.1"/>
    <property type="molecule type" value="Genomic_DNA"/>
</dbReference>
<keyword evidence="7 9" id="KW-1133">Transmembrane helix</keyword>
<feature type="transmembrane region" description="Helical" evidence="9">
    <location>
        <begin position="15"/>
        <end position="33"/>
    </location>
</feature>
<evidence type="ECO:0000256" key="2">
    <source>
        <dbReference type="ARBA" id="ARBA00009261"/>
    </source>
</evidence>
<evidence type="ECO:0000256" key="5">
    <source>
        <dbReference type="ARBA" id="ARBA00022692"/>
    </source>
</evidence>
<evidence type="ECO:0000256" key="4">
    <source>
        <dbReference type="ARBA" id="ARBA00022475"/>
    </source>
</evidence>
<dbReference type="EMBL" id="LGUG01000005">
    <property type="protein sequence ID" value="KON93221.1"/>
    <property type="molecule type" value="Genomic_DNA"/>
</dbReference>
<evidence type="ECO:0000313" key="12">
    <source>
        <dbReference type="Proteomes" id="UP000037269"/>
    </source>
</evidence>
<dbReference type="FunFam" id="1.20.1740.10:FF:000004">
    <property type="entry name" value="Sodium:alanine symporter family protein"/>
    <property type="match status" value="1"/>
</dbReference>
<dbReference type="Pfam" id="PF01235">
    <property type="entry name" value="Na_Ala_symp"/>
    <property type="match status" value="1"/>
</dbReference>
<dbReference type="GeneID" id="42308691"/>
<dbReference type="PATRIC" id="fig|47500.12.peg.918"/>
<keyword evidence="5 9" id="KW-0812">Transmembrane</keyword>
<evidence type="ECO:0000256" key="3">
    <source>
        <dbReference type="ARBA" id="ARBA00022448"/>
    </source>
</evidence>
<dbReference type="GO" id="GO:0005886">
    <property type="term" value="C:plasma membrane"/>
    <property type="evidence" value="ECO:0007669"/>
    <property type="project" value="UniProtKB-SubCell"/>
</dbReference>
<keyword evidence="6 9" id="KW-0769">Symport</keyword>
<reference evidence="10 12" key="1">
    <citation type="submission" date="2015-07" db="EMBL/GenBank/DDBJ databases">
        <title>Fjat-14205 dsm 2895.</title>
        <authorList>
            <person name="Liu B."/>
            <person name="Wang J."/>
            <person name="Zhu Y."/>
            <person name="Liu G."/>
            <person name="Chen Q."/>
            <person name="Chen Z."/>
            <person name="Lan J."/>
            <person name="Che J."/>
            <person name="Ge C."/>
            <person name="Shi H."/>
            <person name="Pan Z."/>
            <person name="Liu X."/>
        </authorList>
    </citation>
    <scope>NUCLEOTIDE SEQUENCE [LARGE SCALE GENOMIC DNA]</scope>
    <source>
        <strain evidence="10 12">DSM 2895</strain>
    </source>
</reference>
<name>A0A0D1UVU4_ANEMI</name>
<comment type="similarity">
    <text evidence="2 9">Belongs to the alanine or glycine:cation symporter (AGCS) (TC 2.A.25) family.</text>
</comment>
<dbReference type="InterPro" id="IPR001463">
    <property type="entry name" value="Na/Ala_symport"/>
</dbReference>
<feature type="transmembrane region" description="Helical" evidence="9">
    <location>
        <begin position="342"/>
        <end position="363"/>
    </location>
</feature>
<evidence type="ECO:0000256" key="6">
    <source>
        <dbReference type="ARBA" id="ARBA00022847"/>
    </source>
</evidence>
<feature type="transmembrane region" description="Helical" evidence="9">
    <location>
        <begin position="384"/>
        <end position="406"/>
    </location>
</feature>
<feature type="transmembrane region" description="Helical" evidence="9">
    <location>
        <begin position="67"/>
        <end position="91"/>
    </location>
</feature>
<evidence type="ECO:0000256" key="7">
    <source>
        <dbReference type="ARBA" id="ARBA00022989"/>
    </source>
</evidence>
<dbReference type="PANTHER" id="PTHR30330">
    <property type="entry name" value="AGSS FAMILY TRANSPORTER, SODIUM-ALANINE"/>
    <property type="match status" value="1"/>
</dbReference>
<evidence type="ECO:0000256" key="1">
    <source>
        <dbReference type="ARBA" id="ARBA00004651"/>
    </source>
</evidence>
<dbReference type="AlphaFoldDB" id="A0A0D1UVU4"/>
<dbReference type="Proteomes" id="UP000037269">
    <property type="component" value="Unassembled WGS sequence"/>
</dbReference>
<evidence type="ECO:0000313" key="10">
    <source>
        <dbReference type="EMBL" id="KON93221.1"/>
    </source>
</evidence>
<dbReference type="Proteomes" id="UP000182836">
    <property type="component" value="Unassembled WGS sequence"/>
</dbReference>
<feature type="transmembrane region" description="Helical" evidence="9">
    <location>
        <begin position="211"/>
        <end position="232"/>
    </location>
</feature>
<dbReference type="Gene3D" id="1.20.1740.10">
    <property type="entry name" value="Amino acid/polyamine transporter I"/>
    <property type="match status" value="1"/>
</dbReference>
<feature type="transmembrane region" description="Helical" evidence="9">
    <location>
        <begin position="300"/>
        <end position="322"/>
    </location>
</feature>
<feature type="transmembrane region" description="Helical" evidence="9">
    <location>
        <begin position="238"/>
        <end position="261"/>
    </location>
</feature>
<keyword evidence="3 9" id="KW-0813">Transport</keyword>
<sequence>MTLLEKFVGTSNEILWTYILIVLLIGLGIYFTIKTKFVQFRMFGEMVRLLGDGVEDTAKGKEGVSSFGAFCISTASRVGTGNLAGVALAISTGGPGAVFWMWLIALIGSASAFVEATLAQIYKVKDKDGFRGGPAYYMEKALRQRWMGILFAVLITLCFGLVFNSVQANTITLALETAYGFDRWITGLFITVLTAFVIFGGVKRIAKVAEIIVPVMAGGYVLLALYIILTNITLLPDVFATIFSSAFGLQEAAGGTMGAALMMGIKRGLFSNEAGMGSAPNAAATASVSHPVKQGLIQSLGVFVDTLLICSATSFIVLLSDAYKNQNLEGIAIVQTALSSHIGLWAGSFIAIAVFLFAFSSVVGNYYYGETNIEFMNTNKTWLLVYRLAVIGMVMFGSLAKVSIVWDMADLFMALMAVTNLIAIGLLGKIAFAALADYTRQKRQGADPVFYRNSIPGLKDVECWPEQDTRAEVATSKTTE</sequence>
<keyword evidence="4 9" id="KW-1003">Cell membrane</keyword>
<feature type="transmembrane region" description="Helical" evidence="9">
    <location>
        <begin position="146"/>
        <end position="164"/>
    </location>
</feature>
<protein>
    <submittedName>
        <fullName evidence="11">Alanine or glycine:cation symporter, AGCS family</fullName>
    </submittedName>
    <submittedName>
        <fullName evidence="10">Sodium:alanine symporter</fullName>
    </submittedName>
</protein>
<dbReference type="NCBIfam" id="TIGR00835">
    <property type="entry name" value="agcS"/>
    <property type="match status" value="1"/>
</dbReference>
<accession>A0A0D1UVU4</accession>
<feature type="transmembrane region" description="Helical" evidence="9">
    <location>
        <begin position="412"/>
        <end position="435"/>
    </location>
</feature>